<gene>
    <name evidence="1" type="ORF">BACI71_40649</name>
</gene>
<proteinExistence type="predicted"/>
<reference evidence="1 2" key="1">
    <citation type="submission" date="2019-10" db="EMBL/GenBank/DDBJ databases">
        <authorList>
            <person name="Karimi E."/>
        </authorList>
    </citation>
    <scope>NUCLEOTIDE SEQUENCE [LARGE SCALE GENOMIC DNA]</scope>
    <source>
        <strain evidence="1">Bacillus sp. 71</strain>
    </source>
</reference>
<organism evidence="1 2">
    <name type="scientific">Bacillus mycoides</name>
    <dbReference type="NCBI Taxonomy" id="1405"/>
    <lineage>
        <taxon>Bacteria</taxon>
        <taxon>Bacillati</taxon>
        <taxon>Bacillota</taxon>
        <taxon>Bacilli</taxon>
        <taxon>Bacillales</taxon>
        <taxon>Bacillaceae</taxon>
        <taxon>Bacillus</taxon>
        <taxon>Bacillus cereus group</taxon>
    </lineage>
</organism>
<dbReference type="Proteomes" id="UP000437562">
    <property type="component" value="Unassembled WGS sequence"/>
</dbReference>
<dbReference type="EMBL" id="CABWMC010000029">
    <property type="protein sequence ID" value="VXC66625.1"/>
    <property type="molecule type" value="Genomic_DNA"/>
</dbReference>
<protein>
    <submittedName>
        <fullName evidence="1">Uncharacterized protein</fullName>
    </submittedName>
</protein>
<evidence type="ECO:0000313" key="1">
    <source>
        <dbReference type="EMBL" id="VXC66625.1"/>
    </source>
</evidence>
<name>A0A654AGC3_BACMY</name>
<sequence>MFILLIIYNFVVFINSPLKTTPNLHPLMLKYRKTVNISYGGA</sequence>
<evidence type="ECO:0000313" key="2">
    <source>
        <dbReference type="Proteomes" id="UP000437562"/>
    </source>
</evidence>
<accession>A0A654AGC3</accession>
<dbReference type="AlphaFoldDB" id="A0A654AGC3"/>